<organism evidence="2 3">
    <name type="scientific">Sphingobium subterraneum</name>
    <dbReference type="NCBI Taxonomy" id="627688"/>
    <lineage>
        <taxon>Bacteria</taxon>
        <taxon>Pseudomonadati</taxon>
        <taxon>Pseudomonadota</taxon>
        <taxon>Alphaproteobacteria</taxon>
        <taxon>Sphingomonadales</taxon>
        <taxon>Sphingomonadaceae</taxon>
        <taxon>Sphingobium</taxon>
    </lineage>
</organism>
<keyword evidence="3" id="KW-1185">Reference proteome</keyword>
<protein>
    <submittedName>
        <fullName evidence="2">NAD(P)H dehydrogenase (Quinone)</fullName>
        <ecNumber evidence="2">1.6.5.2</ecNumber>
    </submittedName>
</protein>
<sequence length="288" mass="30262">MIVITSASGRYGRLVVESLLRRGVAGPQIVAAVRRPDAVADLAAQGVEVRHADYDQAETLGAAFAGADKLLLIPSASIGRRFEQIERAVTAASEARVGVVAYAGFVNGDTSTLRLGDEHKQAEALIRRSKLRYIFMRNATYIETYAGDMRNIPAALAAGKIINAVGPGKMSGASRGDLAEAAAAALTTDTPGDKVYELGGAPFTMADVAAAISRLTGKPLVYEDVPPAQYAASLVEMGLPPAMAEMAADAVQAEHWYTESTDLARLLGRPSTPLEDVVAATLTRHGIL</sequence>
<comment type="caution">
    <text evidence="2">The sequence shown here is derived from an EMBL/GenBank/DDBJ whole genome shotgun (WGS) entry which is preliminary data.</text>
</comment>
<accession>A0A841IZN9</accession>
<keyword evidence="2" id="KW-0560">Oxidoreductase</keyword>
<dbReference type="Pfam" id="PF05368">
    <property type="entry name" value="NmrA"/>
    <property type="match status" value="1"/>
</dbReference>
<dbReference type="InterPro" id="IPR008030">
    <property type="entry name" value="NmrA-like"/>
</dbReference>
<dbReference type="RefSeq" id="WP_184077100.1">
    <property type="nucleotide sequence ID" value="NZ_JACIJP010000001.1"/>
</dbReference>
<gene>
    <name evidence="2" type="ORF">FHS92_000443</name>
</gene>
<evidence type="ECO:0000313" key="3">
    <source>
        <dbReference type="Proteomes" id="UP000552700"/>
    </source>
</evidence>
<dbReference type="InterPro" id="IPR052718">
    <property type="entry name" value="NmrA-type_oxidoreductase"/>
</dbReference>
<dbReference type="Gene3D" id="3.40.50.720">
    <property type="entry name" value="NAD(P)-binding Rossmann-like Domain"/>
    <property type="match status" value="1"/>
</dbReference>
<dbReference type="EMBL" id="JACIJP010000001">
    <property type="protein sequence ID" value="MBB6122736.1"/>
    <property type="molecule type" value="Genomic_DNA"/>
</dbReference>
<dbReference type="EC" id="1.6.5.2" evidence="2"/>
<dbReference type="SUPFAM" id="SSF51735">
    <property type="entry name" value="NAD(P)-binding Rossmann-fold domains"/>
    <property type="match status" value="1"/>
</dbReference>
<evidence type="ECO:0000313" key="2">
    <source>
        <dbReference type="EMBL" id="MBB6122736.1"/>
    </source>
</evidence>
<dbReference type="Gene3D" id="3.90.25.10">
    <property type="entry name" value="UDP-galactose 4-epimerase, domain 1"/>
    <property type="match status" value="1"/>
</dbReference>
<dbReference type="Proteomes" id="UP000552700">
    <property type="component" value="Unassembled WGS sequence"/>
</dbReference>
<proteinExistence type="predicted"/>
<evidence type="ECO:0000259" key="1">
    <source>
        <dbReference type="Pfam" id="PF05368"/>
    </source>
</evidence>
<reference evidence="2 3" key="1">
    <citation type="submission" date="2020-08" db="EMBL/GenBank/DDBJ databases">
        <title>Genomic Encyclopedia of Type Strains, Phase IV (KMG-IV): sequencing the most valuable type-strain genomes for metagenomic binning, comparative biology and taxonomic classification.</title>
        <authorList>
            <person name="Goeker M."/>
        </authorList>
    </citation>
    <scope>NUCLEOTIDE SEQUENCE [LARGE SCALE GENOMIC DNA]</scope>
    <source>
        <strain evidence="2 3">DSM 102255</strain>
    </source>
</reference>
<name>A0A841IZN9_9SPHN</name>
<dbReference type="InterPro" id="IPR036291">
    <property type="entry name" value="NAD(P)-bd_dom_sf"/>
</dbReference>
<dbReference type="PANTHER" id="PTHR47129:SF1">
    <property type="entry name" value="NMRA-LIKE DOMAIN-CONTAINING PROTEIN"/>
    <property type="match status" value="1"/>
</dbReference>
<feature type="domain" description="NmrA-like" evidence="1">
    <location>
        <begin position="2"/>
        <end position="247"/>
    </location>
</feature>
<dbReference type="GO" id="GO:0003955">
    <property type="term" value="F:NAD(P)H dehydrogenase (quinone) activity"/>
    <property type="evidence" value="ECO:0007669"/>
    <property type="project" value="UniProtKB-EC"/>
</dbReference>
<dbReference type="AlphaFoldDB" id="A0A841IZN9"/>
<dbReference type="PANTHER" id="PTHR47129">
    <property type="entry name" value="QUINONE OXIDOREDUCTASE 2"/>
    <property type="match status" value="1"/>
</dbReference>